<feature type="region of interest" description="Disordered" evidence="2">
    <location>
        <begin position="106"/>
        <end position="176"/>
    </location>
</feature>
<protein>
    <submittedName>
        <fullName evidence="3">Uncharacterized protein</fullName>
    </submittedName>
</protein>
<feature type="coiled-coil region" evidence="1">
    <location>
        <begin position="24"/>
        <end position="51"/>
    </location>
</feature>
<comment type="caution">
    <text evidence="3">The sequence shown here is derived from an EMBL/GenBank/DDBJ whole genome shotgun (WGS) entry which is preliminary data.</text>
</comment>
<keyword evidence="4" id="KW-1185">Reference proteome</keyword>
<evidence type="ECO:0000256" key="1">
    <source>
        <dbReference type="SAM" id="Coils"/>
    </source>
</evidence>
<proteinExistence type="predicted"/>
<evidence type="ECO:0000313" key="4">
    <source>
        <dbReference type="Proteomes" id="UP000604046"/>
    </source>
</evidence>
<name>A0A812GR33_9DINO</name>
<evidence type="ECO:0000256" key="2">
    <source>
        <dbReference type="SAM" id="MobiDB-lite"/>
    </source>
</evidence>
<organism evidence="3 4">
    <name type="scientific">Symbiodinium natans</name>
    <dbReference type="NCBI Taxonomy" id="878477"/>
    <lineage>
        <taxon>Eukaryota</taxon>
        <taxon>Sar</taxon>
        <taxon>Alveolata</taxon>
        <taxon>Dinophyceae</taxon>
        <taxon>Suessiales</taxon>
        <taxon>Symbiodiniaceae</taxon>
        <taxon>Symbiodinium</taxon>
    </lineage>
</organism>
<sequence length="403" mass="45633">MAAPRLPLKLEAGAASEPAQTALAVHALQVLQEADERVEHAQQELRAAANDSFRSPKDAALKGKMELRIQAHAIALEAQRKANIHLQECLALEKVTEDRGAARQCRPVVKEEPAAEDSEDSLDIPDWKLKPRPDHYVPAPRRGCKAEPPAFQETASAGGKRYLSKEKPAPTRRCKLEPPASWRRAPVSRPARGSLKPYHRLRPAPQKRCKIELQASWRKAPAEGKRPREEHPAKECTARQLKILRKTQTCCDWDPARYCPERVMGKWGHRLQYLPPDDLFFCHAQISRHFRSSPHRGQPLDKLLEDLISEKVCPLDITPLVGVEDEAKIWVVCGNRRLFVLRKFSQQVRDEGGEILIPIYVHKKSSAKPLPDSLFAKYVEASSTKKDGDWPSFFPKREICDSR</sequence>
<dbReference type="AlphaFoldDB" id="A0A812GR33"/>
<dbReference type="Proteomes" id="UP000604046">
    <property type="component" value="Unassembled WGS sequence"/>
</dbReference>
<evidence type="ECO:0000313" key="3">
    <source>
        <dbReference type="EMBL" id="CAE6937276.1"/>
    </source>
</evidence>
<feature type="compositionally biased region" description="Acidic residues" evidence="2">
    <location>
        <begin position="114"/>
        <end position="123"/>
    </location>
</feature>
<dbReference type="EMBL" id="CAJNDS010000057">
    <property type="protein sequence ID" value="CAE6937276.1"/>
    <property type="molecule type" value="Genomic_DNA"/>
</dbReference>
<keyword evidence="1" id="KW-0175">Coiled coil</keyword>
<dbReference type="OrthoDB" id="407206at2759"/>
<reference evidence="3" key="1">
    <citation type="submission" date="2021-02" db="EMBL/GenBank/DDBJ databases">
        <authorList>
            <person name="Dougan E. K."/>
            <person name="Rhodes N."/>
            <person name="Thang M."/>
            <person name="Chan C."/>
        </authorList>
    </citation>
    <scope>NUCLEOTIDE SEQUENCE</scope>
</reference>
<accession>A0A812GR33</accession>
<gene>
    <name evidence="3" type="ORF">SNAT2548_LOCUS1070</name>
</gene>
<feature type="compositionally biased region" description="Basic and acidic residues" evidence="2">
    <location>
        <begin position="125"/>
        <end position="135"/>
    </location>
</feature>